<gene>
    <name evidence="1" type="ORF">CEPIT_LOCUS36179</name>
</gene>
<reference evidence="1" key="1">
    <citation type="submission" date="2022-07" db="EMBL/GenBank/DDBJ databases">
        <authorList>
            <person name="Macas J."/>
            <person name="Novak P."/>
            <person name="Neumann P."/>
        </authorList>
    </citation>
    <scope>NUCLEOTIDE SEQUENCE</scope>
</reference>
<protein>
    <submittedName>
        <fullName evidence="1">Uncharacterized protein</fullName>
    </submittedName>
</protein>
<comment type="caution">
    <text evidence="1">The sequence shown here is derived from an EMBL/GenBank/DDBJ whole genome shotgun (WGS) entry which is preliminary data.</text>
</comment>
<dbReference type="AlphaFoldDB" id="A0AAV0FR88"/>
<accession>A0AAV0FR88</accession>
<name>A0AAV0FR88_9ASTE</name>
<keyword evidence="2" id="KW-1185">Reference proteome</keyword>
<evidence type="ECO:0000313" key="2">
    <source>
        <dbReference type="Proteomes" id="UP001152523"/>
    </source>
</evidence>
<sequence length="143" mass="16143">MILILHFKTSPIFSIRSFLFRIVPLRVPSVTATLLHLSFASASSHTFFLQIGVPQDCWFPQQHQISKKGIYLSAEIYQESSRLYLNLSWRDAIDPQRQWSRTQKLAAHSIALESPAGDSPYASAKHVQLIAQGCKGAFRRSKG</sequence>
<dbReference type="EMBL" id="CAMAPF010001001">
    <property type="protein sequence ID" value="CAH9137631.1"/>
    <property type="molecule type" value="Genomic_DNA"/>
</dbReference>
<dbReference type="Proteomes" id="UP001152523">
    <property type="component" value="Unassembled WGS sequence"/>
</dbReference>
<evidence type="ECO:0000313" key="1">
    <source>
        <dbReference type="EMBL" id="CAH9137631.1"/>
    </source>
</evidence>
<proteinExistence type="predicted"/>
<organism evidence="1 2">
    <name type="scientific">Cuscuta epithymum</name>
    <dbReference type="NCBI Taxonomy" id="186058"/>
    <lineage>
        <taxon>Eukaryota</taxon>
        <taxon>Viridiplantae</taxon>
        <taxon>Streptophyta</taxon>
        <taxon>Embryophyta</taxon>
        <taxon>Tracheophyta</taxon>
        <taxon>Spermatophyta</taxon>
        <taxon>Magnoliopsida</taxon>
        <taxon>eudicotyledons</taxon>
        <taxon>Gunneridae</taxon>
        <taxon>Pentapetalae</taxon>
        <taxon>asterids</taxon>
        <taxon>lamiids</taxon>
        <taxon>Solanales</taxon>
        <taxon>Convolvulaceae</taxon>
        <taxon>Cuscuteae</taxon>
        <taxon>Cuscuta</taxon>
        <taxon>Cuscuta subgen. Cuscuta</taxon>
    </lineage>
</organism>